<gene>
    <name evidence="2" type="ORF">H6P81_000608</name>
</gene>
<feature type="compositionally biased region" description="Basic and acidic residues" evidence="1">
    <location>
        <begin position="83"/>
        <end position="97"/>
    </location>
</feature>
<dbReference type="EMBL" id="JAINDJ010000002">
    <property type="protein sequence ID" value="KAG9456100.1"/>
    <property type="molecule type" value="Genomic_DNA"/>
</dbReference>
<evidence type="ECO:0000313" key="2">
    <source>
        <dbReference type="EMBL" id="KAG9456100.1"/>
    </source>
</evidence>
<feature type="compositionally biased region" description="Polar residues" evidence="1">
    <location>
        <begin position="12"/>
        <end position="22"/>
    </location>
</feature>
<evidence type="ECO:0000313" key="3">
    <source>
        <dbReference type="Proteomes" id="UP000825729"/>
    </source>
</evidence>
<comment type="caution">
    <text evidence="2">The sequence shown here is derived from an EMBL/GenBank/DDBJ whole genome shotgun (WGS) entry which is preliminary data.</text>
</comment>
<evidence type="ECO:0000256" key="1">
    <source>
        <dbReference type="SAM" id="MobiDB-lite"/>
    </source>
</evidence>
<feature type="region of interest" description="Disordered" evidence="1">
    <location>
        <begin position="1"/>
        <end position="22"/>
    </location>
</feature>
<reference evidence="2 3" key="1">
    <citation type="submission" date="2021-07" db="EMBL/GenBank/DDBJ databases">
        <title>The Aristolochia fimbriata genome: insights into angiosperm evolution, floral development and chemical biosynthesis.</title>
        <authorList>
            <person name="Jiao Y."/>
        </authorList>
    </citation>
    <scope>NUCLEOTIDE SEQUENCE [LARGE SCALE GENOMIC DNA]</scope>
    <source>
        <strain evidence="2">IBCAS-2021</strain>
        <tissue evidence="2">Leaf</tissue>
    </source>
</reference>
<accession>A0AAV7F779</accession>
<feature type="region of interest" description="Disordered" evidence="1">
    <location>
        <begin position="56"/>
        <end position="125"/>
    </location>
</feature>
<dbReference type="AlphaFoldDB" id="A0AAV7F779"/>
<dbReference type="Proteomes" id="UP000825729">
    <property type="component" value="Unassembled WGS sequence"/>
</dbReference>
<sequence>MNPPQDNPIGHFSSTDPRSSRLNFTRFSNNEIDDTFLTPTTNASSASKIEKFTDDLTRCPLKSPLPICEHPKRHSERGRGRKEHSQHTTETESEERSSVTGRILNQKRRTRLSSNPTLQRRAGHN</sequence>
<name>A0AAV7F779_ARIFI</name>
<proteinExistence type="predicted"/>
<feature type="compositionally biased region" description="Basic residues" evidence="1">
    <location>
        <begin position="71"/>
        <end position="82"/>
    </location>
</feature>
<keyword evidence="3" id="KW-1185">Reference proteome</keyword>
<organism evidence="2 3">
    <name type="scientific">Aristolochia fimbriata</name>
    <name type="common">White veined hardy Dutchman's pipe vine</name>
    <dbReference type="NCBI Taxonomy" id="158543"/>
    <lineage>
        <taxon>Eukaryota</taxon>
        <taxon>Viridiplantae</taxon>
        <taxon>Streptophyta</taxon>
        <taxon>Embryophyta</taxon>
        <taxon>Tracheophyta</taxon>
        <taxon>Spermatophyta</taxon>
        <taxon>Magnoliopsida</taxon>
        <taxon>Magnoliidae</taxon>
        <taxon>Piperales</taxon>
        <taxon>Aristolochiaceae</taxon>
        <taxon>Aristolochia</taxon>
    </lineage>
</organism>
<protein>
    <submittedName>
        <fullName evidence="2">Uncharacterized protein</fullName>
    </submittedName>
</protein>